<evidence type="ECO:0000256" key="2">
    <source>
        <dbReference type="ARBA" id="ARBA00004496"/>
    </source>
</evidence>
<gene>
    <name evidence="10" type="ORF">FisN_13Hh240</name>
</gene>
<evidence type="ECO:0000256" key="8">
    <source>
        <dbReference type="SAM" id="MobiDB-lite"/>
    </source>
</evidence>
<dbReference type="EMBL" id="BDSP01000259">
    <property type="protein sequence ID" value="GAX27667.1"/>
    <property type="molecule type" value="Genomic_DNA"/>
</dbReference>
<evidence type="ECO:0000256" key="6">
    <source>
        <dbReference type="ARBA" id="ARBA00022927"/>
    </source>
</evidence>
<dbReference type="Gene3D" id="1.25.10.10">
    <property type="entry name" value="Leucine-rich Repeat Variant"/>
    <property type="match status" value="1"/>
</dbReference>
<protein>
    <recommendedName>
        <fullName evidence="9">Importin N-terminal domain-containing protein</fullName>
    </recommendedName>
</protein>
<sequence length="1062" mass="114819">MTEVNIDQMAACLHALTQPNTDTIRQAELQLKPVLKNPANMPVLWRIITGNYDVAVRHVAAIVLRKRLPGHYSQWDPAAREQWQRQVLQALATETVRPVRAGLLGVAAAIAQHHTTAPPQILQFLAAAVNDPSPDARELCFLLLLEMTDTVGTHWKEHVNDLVHLFSTTLHSTHEPPAVHKAAVQAVGQLMSFWADEPEMEYLAPLLPTVLHVAGLSNDEDLLSAVLDVLYELAYSPAGALQAHMELTVEFSLRCLQNRDLELRVRDAAALVIATTGESKPKSFGKHRAMLGAVLDTLFQLMQDSQESSAGALFESNPAWREDLDHHTDDDLDDPDSPTETSMAQGTLDMMACEIPKKYIWEPLLQRCISRMADASNPQARKAGVAGLGVIAEGCCEPLTAALPQVLPYVFASAQDAAPAVRECACFCLGQLSEHCQPDILQYSTQILPIVFSLLDDGSVAVQATSCYVLEMFCERLEPAAVRPLLDSLVRKLAGMLEATTKRSVQEMAVAALAATAVAAEEEFTPYVQGVATLMTKLMQIQDPDRFSLRGRALECMGHMGIAVGCETFRPYFAATMQCAMEGLTTDSTELQEFAYAVFANLAKVMKEEFAPALNDLVPYLIKVIDQDEGQLEATQRDDEEGAFAALDDSDDENEDGNYVLHVRTALLDVKKGAITALGEMAAHTGTSFCPHLEASMQVLQKAALNWHPLVKSEVADAFPSLIVPSIAAYHNGEIEWKKGDIDASPPLSAHTAALVGAVLQEELTLLQNDDDKNTATKACEAVQSVLELCGPHALAPVADTVLATVLDILLKQAPCQTADAMYGEVPDDDDDHDGLMQSACDLIGALGRVMGAHLANFLPQLLPAICEYAKSSRPSSDRSMAVGCLSEIAQEVPISGEYWTTVFLPAILAGLSDEDDNVKRNAAFCAGVSCEQLGNNVGSDYAGILPLLGNILARQDGGEVTESVGACMDNAAAAVARMIMASPAHVPLPQVLPVFLRALPLKHDMTENETVYKCMLGLLQMQPGQVDSNEVKRIFTAALAAEDSSLSDEWKGKLQSALQGL</sequence>
<dbReference type="PROSITE" id="PS50166">
    <property type="entry name" value="IMPORTIN_B_NT"/>
    <property type="match status" value="1"/>
</dbReference>
<dbReference type="PANTHER" id="PTHR10527">
    <property type="entry name" value="IMPORTIN BETA"/>
    <property type="match status" value="1"/>
</dbReference>
<evidence type="ECO:0000256" key="5">
    <source>
        <dbReference type="ARBA" id="ARBA00022737"/>
    </source>
</evidence>
<proteinExistence type="predicted"/>
<keyword evidence="6" id="KW-0653">Protein transport</keyword>
<organism evidence="10 11">
    <name type="scientific">Fistulifera solaris</name>
    <name type="common">Oleaginous diatom</name>
    <dbReference type="NCBI Taxonomy" id="1519565"/>
    <lineage>
        <taxon>Eukaryota</taxon>
        <taxon>Sar</taxon>
        <taxon>Stramenopiles</taxon>
        <taxon>Ochrophyta</taxon>
        <taxon>Bacillariophyta</taxon>
        <taxon>Bacillariophyceae</taxon>
        <taxon>Bacillariophycidae</taxon>
        <taxon>Naviculales</taxon>
        <taxon>Naviculaceae</taxon>
        <taxon>Fistulifera</taxon>
    </lineage>
</organism>
<dbReference type="InterPro" id="IPR057672">
    <property type="entry name" value="TPR_IPO4/5"/>
</dbReference>
<evidence type="ECO:0000256" key="3">
    <source>
        <dbReference type="ARBA" id="ARBA00022448"/>
    </source>
</evidence>
<dbReference type="InterPro" id="IPR016024">
    <property type="entry name" value="ARM-type_fold"/>
</dbReference>
<dbReference type="GO" id="GO:0031267">
    <property type="term" value="F:small GTPase binding"/>
    <property type="evidence" value="ECO:0007669"/>
    <property type="project" value="InterPro"/>
</dbReference>
<evidence type="ECO:0000313" key="11">
    <source>
        <dbReference type="Proteomes" id="UP000198406"/>
    </source>
</evidence>
<dbReference type="InterPro" id="IPR001494">
    <property type="entry name" value="Importin-beta_N"/>
</dbReference>
<dbReference type="InterPro" id="IPR040122">
    <property type="entry name" value="Importin_beta"/>
</dbReference>
<dbReference type="InParanoid" id="A0A1Z5KNC8"/>
<keyword evidence="5" id="KW-0677">Repeat</keyword>
<evidence type="ECO:0000256" key="7">
    <source>
        <dbReference type="ARBA" id="ARBA00023242"/>
    </source>
</evidence>
<name>A0A1Z5KNC8_FISSO</name>
<dbReference type="Pfam" id="PF13513">
    <property type="entry name" value="HEAT_EZ"/>
    <property type="match status" value="1"/>
</dbReference>
<keyword evidence="4" id="KW-0963">Cytoplasm</keyword>
<comment type="subcellular location">
    <subcellularLocation>
        <location evidence="2">Cytoplasm</location>
    </subcellularLocation>
    <subcellularLocation>
        <location evidence="1">Nucleus</location>
    </subcellularLocation>
</comment>
<evidence type="ECO:0000259" key="9">
    <source>
        <dbReference type="PROSITE" id="PS50166"/>
    </source>
</evidence>
<feature type="domain" description="Importin N-terminal" evidence="9">
    <location>
        <begin position="27"/>
        <end position="93"/>
    </location>
</feature>
<dbReference type="Pfam" id="PF25780">
    <property type="entry name" value="TPR_IPO5"/>
    <property type="match status" value="1"/>
</dbReference>
<keyword evidence="11" id="KW-1185">Reference proteome</keyword>
<dbReference type="InterPro" id="IPR011989">
    <property type="entry name" value="ARM-like"/>
</dbReference>
<dbReference type="AlphaFoldDB" id="A0A1Z5KNC8"/>
<reference evidence="10 11" key="1">
    <citation type="journal article" date="2015" name="Plant Cell">
        <title>Oil accumulation by the oleaginous diatom Fistulifera solaris as revealed by the genome and transcriptome.</title>
        <authorList>
            <person name="Tanaka T."/>
            <person name="Maeda Y."/>
            <person name="Veluchamy A."/>
            <person name="Tanaka M."/>
            <person name="Abida H."/>
            <person name="Marechal E."/>
            <person name="Bowler C."/>
            <person name="Muto M."/>
            <person name="Sunaga Y."/>
            <person name="Tanaka M."/>
            <person name="Yoshino T."/>
            <person name="Taniguchi T."/>
            <person name="Fukuda Y."/>
            <person name="Nemoto M."/>
            <person name="Matsumoto M."/>
            <person name="Wong P.S."/>
            <person name="Aburatani S."/>
            <person name="Fujibuchi W."/>
        </authorList>
    </citation>
    <scope>NUCLEOTIDE SEQUENCE [LARGE SCALE GENOMIC DNA]</scope>
    <source>
        <strain evidence="10 11">JPCC DA0580</strain>
    </source>
</reference>
<evidence type="ECO:0000313" key="10">
    <source>
        <dbReference type="EMBL" id="GAX27667.1"/>
    </source>
</evidence>
<dbReference type="GO" id="GO:0006606">
    <property type="term" value="P:protein import into nucleus"/>
    <property type="evidence" value="ECO:0007669"/>
    <property type="project" value="InterPro"/>
</dbReference>
<dbReference type="SUPFAM" id="SSF48371">
    <property type="entry name" value="ARM repeat"/>
    <property type="match status" value="2"/>
</dbReference>
<keyword evidence="7" id="KW-0539">Nucleus</keyword>
<evidence type="ECO:0000256" key="4">
    <source>
        <dbReference type="ARBA" id="ARBA00022490"/>
    </source>
</evidence>
<accession>A0A1Z5KNC8</accession>
<dbReference type="OrthoDB" id="7862313at2759"/>
<comment type="caution">
    <text evidence="10">The sequence shown here is derived from an EMBL/GenBank/DDBJ whole genome shotgun (WGS) entry which is preliminary data.</text>
</comment>
<keyword evidence="3" id="KW-0813">Transport</keyword>
<dbReference type="Proteomes" id="UP000198406">
    <property type="component" value="Unassembled WGS sequence"/>
</dbReference>
<dbReference type="GO" id="GO:0005737">
    <property type="term" value="C:cytoplasm"/>
    <property type="evidence" value="ECO:0007669"/>
    <property type="project" value="UniProtKB-SubCell"/>
</dbReference>
<feature type="region of interest" description="Disordered" evidence="8">
    <location>
        <begin position="323"/>
        <end position="343"/>
    </location>
</feature>
<evidence type="ECO:0000256" key="1">
    <source>
        <dbReference type="ARBA" id="ARBA00004123"/>
    </source>
</evidence>